<evidence type="ECO:0000256" key="4">
    <source>
        <dbReference type="SAM" id="Phobius"/>
    </source>
</evidence>
<feature type="domain" description="Glycosyltransferase 2-like" evidence="5">
    <location>
        <begin position="46"/>
        <end position="215"/>
    </location>
</feature>
<keyword evidence="2" id="KW-0328">Glycosyltransferase</keyword>
<dbReference type="PANTHER" id="PTHR43630:SF1">
    <property type="entry name" value="POLY-BETA-1,6-N-ACETYL-D-GLUCOSAMINE SYNTHASE"/>
    <property type="match status" value="1"/>
</dbReference>
<dbReference type="AlphaFoldDB" id="A0A1X7J941"/>
<dbReference type="PANTHER" id="PTHR43630">
    <property type="entry name" value="POLY-BETA-1,6-N-ACETYL-D-GLUCOSAMINE SYNTHASE"/>
    <property type="match status" value="1"/>
</dbReference>
<evidence type="ECO:0000256" key="1">
    <source>
        <dbReference type="ARBA" id="ARBA00006739"/>
    </source>
</evidence>
<reference evidence="6 7" key="1">
    <citation type="submission" date="2017-04" db="EMBL/GenBank/DDBJ databases">
        <authorList>
            <person name="Afonso C.L."/>
            <person name="Miller P.J."/>
            <person name="Scott M.A."/>
            <person name="Spackman E."/>
            <person name="Goraichik I."/>
            <person name="Dimitrov K.M."/>
            <person name="Suarez D.L."/>
            <person name="Swayne D.E."/>
        </authorList>
    </citation>
    <scope>NUCLEOTIDE SEQUENCE [LARGE SCALE GENOMIC DNA]</scope>
    <source>
        <strain evidence="6 7">DSM 22418</strain>
    </source>
</reference>
<proteinExistence type="inferred from homology"/>
<dbReference type="InterPro" id="IPR029044">
    <property type="entry name" value="Nucleotide-diphossugar_trans"/>
</dbReference>
<dbReference type="EMBL" id="FXAU01000002">
    <property type="protein sequence ID" value="SMG23840.1"/>
    <property type="molecule type" value="Genomic_DNA"/>
</dbReference>
<accession>A0A1X7J941</accession>
<evidence type="ECO:0000313" key="6">
    <source>
        <dbReference type="EMBL" id="SMG23840.1"/>
    </source>
</evidence>
<sequence length="378" mass="42920">MVVSLSFFLFFMTVIYVLLVMYMRYGWFRIPLWRAGVPGVPQRTVSVLIAARNEEDNIGRTLDCIVNQDFPKEHLEIIVVDDHSTDSTAAIVEGYASKGVTLIRLNEGDRLNSYKKLAISRAIQHAQGEIIVTTDADCRMGPLWLKTVVRFFEEEDAYLVSSPVVYSEEKDYFERLQTLEFLYLIGLGAAGIGNGKPTTCNGANLAYRKDIFWEMGGFNGIDNLASGDDELFLHKVAERHASRIGFCKSQDAIVYTDAKPNLRAFLSQRKRWASKSTKYKDKKVVFLGFSIWLFNLALLLGIAQFFIALPEVHWLLVVSLALKMLVEYLFISPLCRFANRSELLWQLPLLSIVHALYLVYIGLAGNIGKYDWKGRTVK</sequence>
<evidence type="ECO:0000313" key="7">
    <source>
        <dbReference type="Proteomes" id="UP000192980"/>
    </source>
</evidence>
<gene>
    <name evidence="6" type="ORF">SAMN05660862_1582</name>
</gene>
<keyword evidence="7" id="KW-1185">Reference proteome</keyword>
<evidence type="ECO:0000256" key="3">
    <source>
        <dbReference type="ARBA" id="ARBA00022679"/>
    </source>
</evidence>
<name>A0A1X7J941_9SPHI</name>
<dbReference type="Proteomes" id="UP000192980">
    <property type="component" value="Unassembled WGS sequence"/>
</dbReference>
<evidence type="ECO:0000256" key="2">
    <source>
        <dbReference type="ARBA" id="ARBA00022676"/>
    </source>
</evidence>
<dbReference type="GO" id="GO:0016757">
    <property type="term" value="F:glycosyltransferase activity"/>
    <property type="evidence" value="ECO:0007669"/>
    <property type="project" value="UniProtKB-KW"/>
</dbReference>
<dbReference type="Pfam" id="PF00535">
    <property type="entry name" value="Glycos_transf_2"/>
    <property type="match status" value="1"/>
</dbReference>
<evidence type="ECO:0000259" key="5">
    <source>
        <dbReference type="Pfam" id="PF00535"/>
    </source>
</evidence>
<feature type="transmembrane region" description="Helical" evidence="4">
    <location>
        <begin position="343"/>
        <end position="363"/>
    </location>
</feature>
<dbReference type="Gene3D" id="3.90.550.10">
    <property type="entry name" value="Spore Coat Polysaccharide Biosynthesis Protein SpsA, Chain A"/>
    <property type="match status" value="1"/>
</dbReference>
<organism evidence="6 7">
    <name type="scientific">Sphingobacterium psychroaquaticum</name>
    <dbReference type="NCBI Taxonomy" id="561061"/>
    <lineage>
        <taxon>Bacteria</taxon>
        <taxon>Pseudomonadati</taxon>
        <taxon>Bacteroidota</taxon>
        <taxon>Sphingobacteriia</taxon>
        <taxon>Sphingobacteriales</taxon>
        <taxon>Sphingobacteriaceae</taxon>
        <taxon>Sphingobacterium</taxon>
    </lineage>
</organism>
<protein>
    <submittedName>
        <fullName evidence="6">Glycosyltransferase, catalytic subunit of cellulose synthase and poly-beta-1,6-N-acetylglucosamine synthase</fullName>
    </submittedName>
</protein>
<keyword evidence="4" id="KW-1133">Transmembrane helix</keyword>
<dbReference type="STRING" id="561061.SAMN05660862_1582"/>
<keyword evidence="4" id="KW-0472">Membrane</keyword>
<feature type="transmembrane region" description="Helical" evidence="4">
    <location>
        <begin position="284"/>
        <end position="307"/>
    </location>
</feature>
<keyword evidence="4" id="KW-0812">Transmembrane</keyword>
<feature type="transmembrane region" description="Helical" evidence="4">
    <location>
        <begin position="6"/>
        <end position="25"/>
    </location>
</feature>
<dbReference type="SUPFAM" id="SSF53448">
    <property type="entry name" value="Nucleotide-diphospho-sugar transferases"/>
    <property type="match status" value="1"/>
</dbReference>
<comment type="similarity">
    <text evidence="1">Belongs to the glycosyltransferase 2 family.</text>
</comment>
<dbReference type="InterPro" id="IPR001173">
    <property type="entry name" value="Glyco_trans_2-like"/>
</dbReference>
<keyword evidence="3 6" id="KW-0808">Transferase</keyword>
<dbReference type="CDD" id="cd04192">
    <property type="entry name" value="GT_2_like_e"/>
    <property type="match status" value="1"/>
</dbReference>
<feature type="transmembrane region" description="Helical" evidence="4">
    <location>
        <begin position="313"/>
        <end position="331"/>
    </location>
</feature>